<accession>A0A9D1LLT4</accession>
<evidence type="ECO:0000256" key="1">
    <source>
        <dbReference type="SAM" id="MobiDB-lite"/>
    </source>
</evidence>
<dbReference type="EMBL" id="DVMR01000054">
    <property type="protein sequence ID" value="HIU44022.1"/>
    <property type="molecule type" value="Genomic_DNA"/>
</dbReference>
<evidence type="ECO:0000313" key="3">
    <source>
        <dbReference type="Proteomes" id="UP000824073"/>
    </source>
</evidence>
<gene>
    <name evidence="2" type="ORF">IAB67_06970</name>
</gene>
<dbReference type="Proteomes" id="UP000824073">
    <property type="component" value="Unassembled WGS sequence"/>
</dbReference>
<evidence type="ECO:0000313" key="2">
    <source>
        <dbReference type="EMBL" id="HIU44022.1"/>
    </source>
</evidence>
<name>A0A9D1LLT4_9CLOT</name>
<protein>
    <submittedName>
        <fullName evidence="2">Uncharacterized protein</fullName>
    </submittedName>
</protein>
<organism evidence="2 3">
    <name type="scientific">Candidatus Ventrousia excrementavium</name>
    <dbReference type="NCBI Taxonomy" id="2840961"/>
    <lineage>
        <taxon>Bacteria</taxon>
        <taxon>Bacillati</taxon>
        <taxon>Bacillota</taxon>
        <taxon>Clostridia</taxon>
        <taxon>Eubacteriales</taxon>
        <taxon>Clostridiaceae</taxon>
        <taxon>Clostridiaceae incertae sedis</taxon>
        <taxon>Candidatus Ventrousia</taxon>
    </lineage>
</organism>
<reference evidence="2" key="1">
    <citation type="submission" date="2020-10" db="EMBL/GenBank/DDBJ databases">
        <authorList>
            <person name="Gilroy R."/>
        </authorList>
    </citation>
    <scope>NUCLEOTIDE SEQUENCE</scope>
    <source>
        <strain evidence="2">CHK191-8634</strain>
    </source>
</reference>
<comment type="caution">
    <text evidence="2">The sequence shown here is derived from an EMBL/GenBank/DDBJ whole genome shotgun (WGS) entry which is preliminary data.</text>
</comment>
<proteinExistence type="predicted"/>
<feature type="region of interest" description="Disordered" evidence="1">
    <location>
        <begin position="380"/>
        <end position="412"/>
    </location>
</feature>
<sequence length="498" mass="56665">MSHSDDYFEKYGFMIEEDERREKAALTERMRKWLLSGARLLCDCYNEVAESAAAIAPHDPQIVDLAHKTAMSELTAGMIGSGNWTFQTRHGGMVISSYTFTPYQQLFRVILECVDTPCDFDQVDVAVSSRRALYHAEAVLTDDRCGIFWQHLIDALPPYGDDVLFPGELFDLTAALAKCHSTLTGQSFHPWYDDWNNAFEHHWQVRSAPRTEAALRQRVFFPDRAAAEEAVRSKAPSECENADRDLLVAAFPQLTRLWTPQQLDELLVNNVLSRVASDDPKLALQMFRLLLDTAEPQLGAPSAASWYLGDVLSALLETKWTSEWSIDLILDALRQDDHFAYQVFQSAYAGLEQQRLIQACIDRNDRALYQKLVDLLDESPWPHDGVEPDPWPEEEEEEKPRKRHSQRRWVPADPLPDDGTLFRYCTVKFPGKEHPYAYLTGDLPLIEGDWVEVPVGNQGASCPAQVRSLLLCTRKNAPWPPEKTRTVLRRCEAPDGRS</sequence>
<dbReference type="AlphaFoldDB" id="A0A9D1LLT4"/>
<reference evidence="2" key="2">
    <citation type="journal article" date="2021" name="PeerJ">
        <title>Extensive microbial diversity within the chicken gut microbiome revealed by metagenomics and culture.</title>
        <authorList>
            <person name="Gilroy R."/>
            <person name="Ravi A."/>
            <person name="Getino M."/>
            <person name="Pursley I."/>
            <person name="Horton D.L."/>
            <person name="Alikhan N.F."/>
            <person name="Baker D."/>
            <person name="Gharbi K."/>
            <person name="Hall N."/>
            <person name="Watson M."/>
            <person name="Adriaenssens E.M."/>
            <person name="Foster-Nyarko E."/>
            <person name="Jarju S."/>
            <person name="Secka A."/>
            <person name="Antonio M."/>
            <person name="Oren A."/>
            <person name="Chaudhuri R.R."/>
            <person name="La Ragione R."/>
            <person name="Hildebrand F."/>
            <person name="Pallen M.J."/>
        </authorList>
    </citation>
    <scope>NUCLEOTIDE SEQUENCE</scope>
    <source>
        <strain evidence="2">CHK191-8634</strain>
    </source>
</reference>